<protein>
    <submittedName>
        <fullName evidence="1">Uncharacterized protein</fullName>
    </submittedName>
</protein>
<sequence length="128" mass="13879">MAVNAEEFSNLSFNDSASIAGGYTDIKGHEVVINRILAELKVILGDGAEASHLNDDEWVSDENNREQHDELTKKCNLSPSYIEIQQAVLTGITILSGLGTDQILDVSQKGRGNILGWGQPATQRGWAV</sequence>
<reference evidence="1 2" key="1">
    <citation type="submission" date="2016-02" db="EMBL/GenBank/DDBJ databases">
        <title>Genome analysis of coral dinoflagellate symbionts highlights evolutionary adaptations to a symbiotic lifestyle.</title>
        <authorList>
            <person name="Aranda M."/>
            <person name="Li Y."/>
            <person name="Liew Y.J."/>
            <person name="Baumgarten S."/>
            <person name="Simakov O."/>
            <person name="Wilson M."/>
            <person name="Piel J."/>
            <person name="Ashoor H."/>
            <person name="Bougouffa S."/>
            <person name="Bajic V.B."/>
            <person name="Ryu T."/>
            <person name="Ravasi T."/>
            <person name="Bayer T."/>
            <person name="Micklem G."/>
            <person name="Kim H."/>
            <person name="Bhak J."/>
            <person name="Lajeunesse T.C."/>
            <person name="Voolstra C.R."/>
        </authorList>
    </citation>
    <scope>NUCLEOTIDE SEQUENCE [LARGE SCALE GENOMIC DNA]</scope>
    <source>
        <strain evidence="1 2">CCMP2467</strain>
    </source>
</reference>
<dbReference type="Proteomes" id="UP000186817">
    <property type="component" value="Unassembled WGS sequence"/>
</dbReference>
<dbReference type="EMBL" id="LSRX01000156">
    <property type="protein sequence ID" value="OLQ06621.1"/>
    <property type="molecule type" value="Genomic_DNA"/>
</dbReference>
<evidence type="ECO:0000313" key="1">
    <source>
        <dbReference type="EMBL" id="OLQ06621.1"/>
    </source>
</evidence>
<organism evidence="1 2">
    <name type="scientific">Symbiodinium microadriaticum</name>
    <name type="common">Dinoflagellate</name>
    <name type="synonym">Zooxanthella microadriatica</name>
    <dbReference type="NCBI Taxonomy" id="2951"/>
    <lineage>
        <taxon>Eukaryota</taxon>
        <taxon>Sar</taxon>
        <taxon>Alveolata</taxon>
        <taxon>Dinophyceae</taxon>
        <taxon>Suessiales</taxon>
        <taxon>Symbiodiniaceae</taxon>
        <taxon>Symbiodinium</taxon>
    </lineage>
</organism>
<name>A0A1Q9EGV6_SYMMI</name>
<dbReference type="AlphaFoldDB" id="A0A1Q9EGV6"/>
<accession>A0A1Q9EGV6</accession>
<proteinExistence type="predicted"/>
<evidence type="ECO:0000313" key="2">
    <source>
        <dbReference type="Proteomes" id="UP000186817"/>
    </source>
</evidence>
<dbReference type="OrthoDB" id="10298415at2759"/>
<gene>
    <name evidence="1" type="ORF">AK812_SmicGene10073</name>
</gene>
<keyword evidence="2" id="KW-1185">Reference proteome</keyword>
<comment type="caution">
    <text evidence="1">The sequence shown here is derived from an EMBL/GenBank/DDBJ whole genome shotgun (WGS) entry which is preliminary data.</text>
</comment>